<dbReference type="InterPro" id="IPR002575">
    <property type="entry name" value="Aminoglycoside_PTrfase"/>
</dbReference>
<evidence type="ECO:0000259" key="1">
    <source>
        <dbReference type="Pfam" id="PF01636"/>
    </source>
</evidence>
<proteinExistence type="predicted"/>
<protein>
    <submittedName>
        <fullName evidence="2">Aminoglycoside phosphotransferase family protein</fullName>
    </submittedName>
</protein>
<dbReference type="Gene3D" id="3.90.1200.10">
    <property type="match status" value="1"/>
</dbReference>
<feature type="domain" description="Aminoglycoside phosphotransferase" evidence="1">
    <location>
        <begin position="101"/>
        <end position="175"/>
    </location>
</feature>
<reference evidence="2" key="1">
    <citation type="submission" date="2022-01" db="EMBL/GenBank/DDBJ databases">
        <title>Genome-Based Taxonomic Classification of the Phylum Actinobacteria.</title>
        <authorList>
            <person name="Gao Y."/>
        </authorList>
    </citation>
    <scope>NUCLEOTIDE SEQUENCE</scope>
    <source>
        <strain evidence="2">KLBMP 8922</strain>
    </source>
</reference>
<dbReference type="InterPro" id="IPR051678">
    <property type="entry name" value="AGP_Transferase"/>
</dbReference>
<comment type="caution">
    <text evidence="2">The sequence shown here is derived from an EMBL/GenBank/DDBJ whole genome shotgun (WGS) entry which is preliminary data.</text>
</comment>
<dbReference type="Pfam" id="PF01636">
    <property type="entry name" value="APH"/>
    <property type="match status" value="1"/>
</dbReference>
<dbReference type="EMBL" id="JAKFHA010000005">
    <property type="protein sequence ID" value="MCF2528086.1"/>
    <property type="molecule type" value="Genomic_DNA"/>
</dbReference>
<gene>
    <name evidence="2" type="ORF">LZ495_12750</name>
</gene>
<name>A0AA41PYM8_9ACTN</name>
<dbReference type="Proteomes" id="UP001165378">
    <property type="component" value="Unassembled WGS sequence"/>
</dbReference>
<dbReference type="PANTHER" id="PTHR21310:SF40">
    <property type="entry name" value="AMINOGLYCOSIDE PHOSPHOTRANSFERASE DOMAIN-CONTAINING PROTEIN-RELATED"/>
    <property type="match status" value="1"/>
</dbReference>
<sequence length="220" mass="24434">MELIARGRDADVYALDESRVLRRYRHGGPTEAEARLMAYLSERGFPVPQVYEHTETDMVLERLTGPTMLDELPRRPWRAHTLGRQLGALHDRLHALPAPDWLPRRFPTAAGGPGDRILHLDFHPGNVILTGRGPVVIDWRNAHAGDPAADLAMTLAAVGAAQVPGFAARRIRSTLLHGLHRGSHTDPAPRLREVIEARLTDPNITPAEATWLTHRADSLR</sequence>
<dbReference type="SUPFAM" id="SSF56112">
    <property type="entry name" value="Protein kinase-like (PK-like)"/>
    <property type="match status" value="1"/>
</dbReference>
<accession>A0AA41PYM8</accession>
<dbReference type="AlphaFoldDB" id="A0AA41PYM8"/>
<dbReference type="RefSeq" id="WP_235052242.1">
    <property type="nucleotide sequence ID" value="NZ_JAKFHA010000005.1"/>
</dbReference>
<evidence type="ECO:0000313" key="2">
    <source>
        <dbReference type="EMBL" id="MCF2528086.1"/>
    </source>
</evidence>
<dbReference type="InterPro" id="IPR011009">
    <property type="entry name" value="Kinase-like_dom_sf"/>
</dbReference>
<organism evidence="2 3">
    <name type="scientific">Yinghuangia soli</name>
    <dbReference type="NCBI Taxonomy" id="2908204"/>
    <lineage>
        <taxon>Bacteria</taxon>
        <taxon>Bacillati</taxon>
        <taxon>Actinomycetota</taxon>
        <taxon>Actinomycetes</taxon>
        <taxon>Kitasatosporales</taxon>
        <taxon>Streptomycetaceae</taxon>
        <taxon>Yinghuangia</taxon>
    </lineage>
</organism>
<evidence type="ECO:0000313" key="3">
    <source>
        <dbReference type="Proteomes" id="UP001165378"/>
    </source>
</evidence>
<keyword evidence="3" id="KW-1185">Reference proteome</keyword>
<dbReference type="PANTHER" id="PTHR21310">
    <property type="entry name" value="AMINOGLYCOSIDE PHOSPHOTRANSFERASE-RELATED-RELATED"/>
    <property type="match status" value="1"/>
</dbReference>